<protein>
    <submittedName>
        <fullName evidence="1">Uncharacterized protein</fullName>
    </submittedName>
</protein>
<reference evidence="1" key="1">
    <citation type="submission" date="2014-05" db="EMBL/GenBank/DDBJ databases">
        <title>The transcriptome of the halophilic microalga Tetraselmis sp. GSL018 isolated from the Great Salt Lake, Utah.</title>
        <authorList>
            <person name="Jinkerson R.E."/>
            <person name="D'Adamo S."/>
            <person name="Posewitz M.C."/>
        </authorList>
    </citation>
    <scope>NUCLEOTIDE SEQUENCE</scope>
    <source>
        <strain evidence="1">GSL018</strain>
    </source>
</reference>
<organism evidence="1">
    <name type="scientific">Tetraselmis sp. GSL018</name>
    <dbReference type="NCBI Taxonomy" id="582737"/>
    <lineage>
        <taxon>Eukaryota</taxon>
        <taxon>Viridiplantae</taxon>
        <taxon>Chlorophyta</taxon>
        <taxon>core chlorophytes</taxon>
        <taxon>Chlorodendrophyceae</taxon>
        <taxon>Chlorodendrales</taxon>
        <taxon>Chlorodendraceae</taxon>
        <taxon>Tetraselmis</taxon>
    </lineage>
</organism>
<name>A0A061S0R3_9CHLO</name>
<accession>A0A061S0R3</accession>
<feature type="non-terminal residue" evidence="1">
    <location>
        <position position="1"/>
    </location>
</feature>
<sequence length="64" mass="7405">EIKENRNHVQCLSLPCKSASQNYQWTVSYLLTSANQNRVSCCLTMLLKPMLLKWRGYAVGRPNF</sequence>
<dbReference type="AlphaFoldDB" id="A0A061S0R3"/>
<proteinExistence type="predicted"/>
<gene>
    <name evidence="1" type="ORF">TSPGSL018_19981</name>
</gene>
<dbReference type="EMBL" id="GBEZ01009063">
    <property type="protein sequence ID" value="JAC76505.1"/>
    <property type="molecule type" value="Transcribed_RNA"/>
</dbReference>
<evidence type="ECO:0000313" key="1">
    <source>
        <dbReference type="EMBL" id="JAC76505.1"/>
    </source>
</evidence>